<dbReference type="EMBL" id="CAJNNW010032438">
    <property type="protein sequence ID" value="CAE8713068.1"/>
    <property type="molecule type" value="Genomic_DNA"/>
</dbReference>
<organism evidence="1 3">
    <name type="scientific">Polarella glacialis</name>
    <name type="common">Dinoflagellate</name>
    <dbReference type="NCBI Taxonomy" id="89957"/>
    <lineage>
        <taxon>Eukaryota</taxon>
        <taxon>Sar</taxon>
        <taxon>Alveolata</taxon>
        <taxon>Dinophyceae</taxon>
        <taxon>Suessiales</taxon>
        <taxon>Suessiaceae</taxon>
        <taxon>Polarella</taxon>
    </lineage>
</organism>
<evidence type="ECO:0000313" key="2">
    <source>
        <dbReference type="EMBL" id="CAE8713068.1"/>
    </source>
</evidence>
<comment type="caution">
    <text evidence="1">The sequence shown here is derived from an EMBL/GenBank/DDBJ whole genome shotgun (WGS) entry which is preliminary data.</text>
</comment>
<sequence length="203" mass="21253">MLDIRGASSFSNVKDICSTQVAAAALAASGEANQAVGAVGRLSVETALTKPHAFEFNFACQYVTPLNDVSVKMQAMSQKAMDKLAEESITALQKKLKDVDTLDAKGLVEMHSKSASDLEKEKAKVKLPSHIALTKLISDEAKTSRSARAKAMAEALAAAQLAAEQEDPTKSKSTSSTTLASQVVGVQAAMLAFLRDGSIAPAV</sequence>
<dbReference type="Proteomes" id="UP000626109">
    <property type="component" value="Unassembled WGS sequence"/>
</dbReference>
<protein>
    <submittedName>
        <fullName evidence="1">Uncharacterized protein</fullName>
    </submittedName>
</protein>
<reference evidence="1" key="1">
    <citation type="submission" date="2021-02" db="EMBL/GenBank/DDBJ databases">
        <authorList>
            <person name="Dougan E. K."/>
            <person name="Rhodes N."/>
            <person name="Thang M."/>
            <person name="Chan C."/>
        </authorList>
    </citation>
    <scope>NUCLEOTIDE SEQUENCE</scope>
</reference>
<proteinExistence type="predicted"/>
<name>A0A813EYF3_POLGL</name>
<evidence type="ECO:0000313" key="3">
    <source>
        <dbReference type="Proteomes" id="UP000654075"/>
    </source>
</evidence>
<accession>A0A813EYF3</accession>
<evidence type="ECO:0000313" key="1">
    <source>
        <dbReference type="EMBL" id="CAE8605395.1"/>
    </source>
</evidence>
<keyword evidence="3" id="KW-1185">Reference proteome</keyword>
<dbReference type="AlphaFoldDB" id="A0A813EYF3"/>
<dbReference type="Proteomes" id="UP000654075">
    <property type="component" value="Unassembled WGS sequence"/>
</dbReference>
<gene>
    <name evidence="1" type="ORF">PGLA1383_LOCUS23510</name>
    <name evidence="2" type="ORF">PGLA2088_LOCUS37327</name>
</gene>
<dbReference type="EMBL" id="CAJNNV010017794">
    <property type="protein sequence ID" value="CAE8605395.1"/>
    <property type="molecule type" value="Genomic_DNA"/>
</dbReference>